<reference evidence="4" key="1">
    <citation type="submission" date="2018-08" db="EMBL/GenBank/DDBJ databases">
        <authorList>
            <person name="Rossello M."/>
        </authorList>
    </citation>
    <scope>NUCLEOTIDE SEQUENCE [LARGE SCALE GENOMIC DNA]</scope>
    <source>
        <strain evidence="4">cv. Chinese Spring</strain>
    </source>
</reference>
<sequence>MAEALLHHLPRRFGASTSASSSPSSHVVLSPAPRADLRVTRLAAAAPPGRPRRLMAHAAVRSETGEQPKWWEKNAGANMIDIHSTQEFLDALRDAGDRLVIVEFYGTWCGSCRALFPRFYRGADGQLEAFSCSLAKFQKLKDAIAVHNTDRCSIGPPVGVGDVLDSSSSQEKPTEAAS</sequence>
<dbReference type="InterPro" id="IPR013766">
    <property type="entry name" value="Thioredoxin_domain"/>
</dbReference>
<dbReference type="InterPro" id="IPR036249">
    <property type="entry name" value="Thioredoxin-like_sf"/>
</dbReference>
<proteinExistence type="inferred from homology"/>
<dbReference type="Gramene" id="TraesCS1B02G142600.3">
    <property type="protein sequence ID" value="TraesCS1B02G142600.3"/>
    <property type="gene ID" value="TraesCS1B02G142600"/>
</dbReference>
<protein>
    <recommendedName>
        <fullName evidence="3">Thioredoxin domain-containing protein</fullName>
    </recommendedName>
</protein>
<name>A0A3B5YUQ0_WHEAT</name>
<accession>A0A3B5YUQ0</accession>
<dbReference type="OrthoDB" id="2121326at2759"/>
<organism evidence="4">
    <name type="scientific">Triticum aestivum</name>
    <name type="common">Wheat</name>
    <dbReference type="NCBI Taxonomy" id="4565"/>
    <lineage>
        <taxon>Eukaryota</taxon>
        <taxon>Viridiplantae</taxon>
        <taxon>Streptophyta</taxon>
        <taxon>Embryophyta</taxon>
        <taxon>Tracheophyta</taxon>
        <taxon>Spermatophyta</taxon>
        <taxon>Magnoliopsida</taxon>
        <taxon>Liliopsida</taxon>
        <taxon>Poales</taxon>
        <taxon>Poaceae</taxon>
        <taxon>BOP clade</taxon>
        <taxon>Pooideae</taxon>
        <taxon>Triticodae</taxon>
        <taxon>Triticeae</taxon>
        <taxon>Triticinae</taxon>
        <taxon>Triticum</taxon>
    </lineage>
</organism>
<dbReference type="SUPFAM" id="SSF52833">
    <property type="entry name" value="Thioredoxin-like"/>
    <property type="match status" value="1"/>
</dbReference>
<evidence type="ECO:0000256" key="2">
    <source>
        <dbReference type="ARBA" id="ARBA00023284"/>
    </source>
</evidence>
<evidence type="ECO:0000259" key="3">
    <source>
        <dbReference type="Pfam" id="PF00085"/>
    </source>
</evidence>
<dbReference type="Gramene" id="TraesPARA_EIv1.0_0141560.3">
    <property type="protein sequence ID" value="TraesPARA_EIv1.0_0141560.3.CDS"/>
    <property type="gene ID" value="TraesPARA_EIv1.0_0141560"/>
</dbReference>
<evidence type="ECO:0000313" key="4">
    <source>
        <dbReference type="EnsemblPlants" id="TraesCS1B02G142600.3"/>
    </source>
</evidence>
<gene>
    <name evidence="4" type="primary">LOC123115436</name>
</gene>
<dbReference type="Gene3D" id="3.40.30.10">
    <property type="entry name" value="Glutaredoxin"/>
    <property type="match status" value="1"/>
</dbReference>
<dbReference type="Gramene" id="TraesKAR1B01G0130720.2">
    <property type="protein sequence ID" value="cds.TraesKAR1B01G0130720.2"/>
    <property type="gene ID" value="TraesKAR1B01G0130720"/>
</dbReference>
<dbReference type="CDD" id="cd02947">
    <property type="entry name" value="TRX_family"/>
    <property type="match status" value="1"/>
</dbReference>
<dbReference type="PANTHER" id="PTHR43601:SF32">
    <property type="entry name" value="THIOREDOXIN-LIKE 2-2, CHLOROPLASTIC"/>
    <property type="match status" value="1"/>
</dbReference>
<reference evidence="4" key="2">
    <citation type="submission" date="2018-10" db="UniProtKB">
        <authorList>
            <consortium name="EnsemblPlants"/>
        </authorList>
    </citation>
    <scope>IDENTIFICATION</scope>
</reference>
<feature type="domain" description="Thioredoxin" evidence="3">
    <location>
        <begin position="83"/>
        <end position="123"/>
    </location>
</feature>
<keyword evidence="2" id="KW-0676">Redox-active center</keyword>
<dbReference type="GeneID" id="123115436"/>
<evidence type="ECO:0000256" key="1">
    <source>
        <dbReference type="ARBA" id="ARBA00008987"/>
    </source>
</evidence>
<dbReference type="PANTHER" id="PTHR43601">
    <property type="entry name" value="THIOREDOXIN, MITOCHONDRIAL"/>
    <property type="match status" value="1"/>
</dbReference>
<dbReference type="Proteomes" id="UP000019116">
    <property type="component" value="Chromosome 1B"/>
</dbReference>
<dbReference type="PROSITE" id="PS00194">
    <property type="entry name" value="THIOREDOXIN_1"/>
    <property type="match status" value="1"/>
</dbReference>
<dbReference type="Gramene" id="TraesRN1B0100390200.2">
    <property type="protein sequence ID" value="TraesRN1B0100390200.2"/>
    <property type="gene ID" value="TraesRN1B0100390200"/>
</dbReference>
<dbReference type="EnsemblPlants" id="TraesCS1B02G142600.3">
    <property type="protein sequence ID" value="TraesCS1B02G142600.3"/>
    <property type="gene ID" value="TraesCS1B02G142600"/>
</dbReference>
<dbReference type="InterPro" id="IPR017937">
    <property type="entry name" value="Thioredoxin_CS"/>
</dbReference>
<evidence type="ECO:0000313" key="5">
    <source>
        <dbReference type="Proteomes" id="UP000019116"/>
    </source>
</evidence>
<dbReference type="GO" id="GO:0009507">
    <property type="term" value="C:chloroplast"/>
    <property type="evidence" value="ECO:0007669"/>
    <property type="project" value="UniProtKB-ARBA"/>
</dbReference>
<keyword evidence="5" id="KW-1185">Reference proteome</keyword>
<dbReference type="Pfam" id="PF00085">
    <property type="entry name" value="Thioredoxin"/>
    <property type="match status" value="1"/>
</dbReference>
<dbReference type="Gramene" id="TraesCS1B03G0389900.2">
    <property type="protein sequence ID" value="TraesCS1B03G0389900.2.CDS"/>
    <property type="gene ID" value="TraesCS1B03G0389900"/>
</dbReference>
<dbReference type="SMR" id="A0A3B5YUQ0"/>
<dbReference type="RefSeq" id="XP_044392540.1">
    <property type="nucleotide sequence ID" value="XM_044536605.1"/>
</dbReference>
<dbReference type="AlphaFoldDB" id="A0A3B5YUQ0"/>
<comment type="similarity">
    <text evidence="1">Belongs to the thioredoxin family.</text>
</comment>